<dbReference type="STRING" id="662367.SAMN05216167_104420"/>
<gene>
    <name evidence="1" type="ORF">SAMN05216167_104420</name>
</gene>
<accession>A0A1I1RTR3</accession>
<protein>
    <submittedName>
        <fullName evidence="1">Gliding motility-associated C-terminal domain-containing protein</fullName>
    </submittedName>
</protein>
<dbReference type="OrthoDB" id="1491125at2"/>
<dbReference type="EMBL" id="FOLQ01000004">
    <property type="protein sequence ID" value="SFD34010.1"/>
    <property type="molecule type" value="Genomic_DNA"/>
</dbReference>
<evidence type="ECO:0000313" key="1">
    <source>
        <dbReference type="EMBL" id="SFD34010.1"/>
    </source>
</evidence>
<dbReference type="Pfam" id="PF13585">
    <property type="entry name" value="CHU_C"/>
    <property type="match status" value="1"/>
</dbReference>
<dbReference type="NCBIfam" id="TIGR04131">
    <property type="entry name" value="Bac_Flav_CTERM"/>
    <property type="match status" value="1"/>
</dbReference>
<evidence type="ECO:0000313" key="2">
    <source>
        <dbReference type="Proteomes" id="UP000198598"/>
    </source>
</evidence>
<organism evidence="1 2">
    <name type="scientific">Spirosoma endophyticum</name>
    <dbReference type="NCBI Taxonomy" id="662367"/>
    <lineage>
        <taxon>Bacteria</taxon>
        <taxon>Pseudomonadati</taxon>
        <taxon>Bacteroidota</taxon>
        <taxon>Cytophagia</taxon>
        <taxon>Cytophagales</taxon>
        <taxon>Cytophagaceae</taxon>
        <taxon>Spirosoma</taxon>
    </lineage>
</organism>
<keyword evidence="2" id="KW-1185">Reference proteome</keyword>
<reference evidence="1 2" key="1">
    <citation type="submission" date="2016-10" db="EMBL/GenBank/DDBJ databases">
        <authorList>
            <person name="de Groot N.N."/>
        </authorList>
    </citation>
    <scope>NUCLEOTIDE SEQUENCE [LARGE SCALE GENOMIC DNA]</scope>
    <source>
        <strain evidence="1 2">DSM 26130</strain>
    </source>
</reference>
<name>A0A1I1RTR3_9BACT</name>
<dbReference type="AlphaFoldDB" id="A0A1I1RTR3"/>
<proteinExistence type="predicted"/>
<dbReference type="Proteomes" id="UP000198598">
    <property type="component" value="Unassembled WGS sequence"/>
</dbReference>
<sequence length="507" mass="56437">MQRGYSWLLIWLVMLLPKIVMGQNLIPNGSFETYRNCPQQDNLLVEATPWYNPNRATPDFYHTCFNSGQMALPPRTGQGLARLFFDQGWGEYLGVRLTKPLVANECYYYEMYIATDTPNKYQTETIGATFSVQPIIAPASTEMFKVGPQVLDRLSSIPRLAWQRIAGFVNAKGGEEYVTIGSFFKTPPFLGFNYVFIDDISLLHVKLDLGKDTTLCGRKSTRLLDATVPNASYYYWNDGSSKPTLLVTKPGKYSVTVVTACKTLTDSIKVDYALDFDLGADTTLCNGQTLALNVPVNTAATYRWQDGSLQNNYTVKQAGEYSIQVTQANCTASDTIQVKYIRPPQLELGPDKALCGAELVTIKPIIAEGTFAWQDQFADVARTVNSSGVYRASVQNACATVLDSVEISYGACDCILYTPTSFTPNDDGQNDTFLAFGCGDITITSLSVFNRWGEVIFQTDKAPFQWNGYYHGELCEIGVYGWSIQYQLKQERQVTPGQKQGVLSLIR</sequence>
<dbReference type="InterPro" id="IPR026341">
    <property type="entry name" value="T9SS_type_B"/>
</dbReference>